<dbReference type="Proteomes" id="UP001189122">
    <property type="component" value="Unassembled WGS sequence"/>
</dbReference>
<dbReference type="EMBL" id="LR743588">
    <property type="protein sequence ID" value="CAA2615119.1"/>
    <property type="molecule type" value="Genomic_DNA"/>
</dbReference>
<proteinExistence type="predicted"/>
<organism evidence="2">
    <name type="scientific">Spirodela intermedia</name>
    <name type="common">Intermediate duckweed</name>
    <dbReference type="NCBI Taxonomy" id="51605"/>
    <lineage>
        <taxon>Eukaryota</taxon>
        <taxon>Viridiplantae</taxon>
        <taxon>Streptophyta</taxon>
        <taxon>Embryophyta</taxon>
        <taxon>Tracheophyta</taxon>
        <taxon>Spermatophyta</taxon>
        <taxon>Magnoliopsida</taxon>
        <taxon>Liliopsida</taxon>
        <taxon>Araceae</taxon>
        <taxon>Lemnoideae</taxon>
        <taxon>Spirodela</taxon>
    </lineage>
</organism>
<dbReference type="InterPro" id="IPR000477">
    <property type="entry name" value="RT_dom"/>
</dbReference>
<gene>
    <name evidence="2" type="ORF">SI7747_01001475</name>
</gene>
<dbReference type="Gene3D" id="3.30.70.270">
    <property type="match status" value="2"/>
</dbReference>
<protein>
    <recommendedName>
        <fullName evidence="1">Reverse transcriptase domain-containing protein</fullName>
    </recommendedName>
</protein>
<dbReference type="EMBL" id="CACRZD030000001">
    <property type="protein sequence ID" value="CAA6654885.1"/>
    <property type="molecule type" value="Genomic_DNA"/>
</dbReference>
<keyword evidence="3" id="KW-1185">Reference proteome</keyword>
<reference evidence="2 3" key="1">
    <citation type="submission" date="2019-12" db="EMBL/GenBank/DDBJ databases">
        <authorList>
            <person name="Scholz U."/>
            <person name="Mascher M."/>
            <person name="Fiebig A."/>
        </authorList>
    </citation>
    <scope>NUCLEOTIDE SEQUENCE</scope>
</reference>
<feature type="domain" description="Reverse transcriptase" evidence="1">
    <location>
        <begin position="1"/>
        <end position="64"/>
    </location>
</feature>
<sequence>MNHIFRLFIDNFVVVYLNDILIYNYNLREHLLHLCQILETLKCHQLYLNPSKCTFVMTEVEFLDHVIRGGKVQMDHKKVLAIKDWSEPKRVAKLRSFLGLTNYYRKFIKSLSYIVALLTKLLKKDQR</sequence>
<dbReference type="SUPFAM" id="SSF56672">
    <property type="entry name" value="DNA/RNA polymerases"/>
    <property type="match status" value="1"/>
</dbReference>
<dbReference type="PANTHER" id="PTHR33064">
    <property type="entry name" value="POL PROTEIN"/>
    <property type="match status" value="1"/>
</dbReference>
<evidence type="ECO:0000313" key="3">
    <source>
        <dbReference type="Proteomes" id="UP001189122"/>
    </source>
</evidence>
<name>A0A7I8IB09_SPIIN</name>
<dbReference type="Pfam" id="PF00078">
    <property type="entry name" value="RVT_1"/>
    <property type="match status" value="1"/>
</dbReference>
<accession>A0A7I8IB09</accession>
<dbReference type="InterPro" id="IPR043128">
    <property type="entry name" value="Rev_trsase/Diguanyl_cyclase"/>
</dbReference>
<evidence type="ECO:0000259" key="1">
    <source>
        <dbReference type="Pfam" id="PF00078"/>
    </source>
</evidence>
<dbReference type="PANTHER" id="PTHR33064:SF37">
    <property type="entry name" value="RIBONUCLEASE H"/>
    <property type="match status" value="1"/>
</dbReference>
<evidence type="ECO:0000313" key="2">
    <source>
        <dbReference type="EMBL" id="CAA2615119.1"/>
    </source>
</evidence>
<dbReference type="InterPro" id="IPR051320">
    <property type="entry name" value="Viral_Replic_Matur_Polypro"/>
</dbReference>
<dbReference type="AlphaFoldDB" id="A0A7I8IB09"/>
<dbReference type="InterPro" id="IPR043502">
    <property type="entry name" value="DNA/RNA_pol_sf"/>
</dbReference>